<sequence>MCEIVSCLFLDSYTWMAMGVLRFLLGFFGGFQAGLVGIDIEKEAAQTSTAEVSKRKGGHAVVLTRRGLVLRNFLEHDGRRAYFRCSTQITPKKSQESKVKEVPITSMESRNLGGSLLVLDSLHDLLGTESGVTLVTLELGVNALLGRVLVGLRLLDAVPVGLGVLVVVPTIPSASELYPHRPATRPTYVWFFDLAILTEVLDGTETTTDAAAVLDLPKAVCTVGATNEELFQMATVYKLQSGEKSKASVEEHGKPQSRRIKNKVLVLSSRGVTYRQRHLMADLEAMLPHSKKDAKLDTKSKLYHLNEVAELYSCNNILFFEARKRQDLYVWLARAPNGPSVKLHLQNLHTMDELNMTGNALKGSRPILSFDKSFDEQPYTRLLKEMLQATFGVPKGARRSKPFTDHVLTFTLADGKIWFRNFQIVEKESEDPKAKRRGGDTSELSLLEIGPRFVMTVICVLEGSFGGPVIYENKEFVSPNQVRASLKAQKASKYRNRAESKAKTQVKKRVNHLPADEMADEMVFADLSDSE</sequence>
<reference evidence="6 7" key="1">
    <citation type="journal article" date="2011" name="J. Gen. Appl. Microbiol.">
        <title>Draft genome sequencing of the enigmatic yeast Saitoella complicata.</title>
        <authorList>
            <person name="Nishida H."/>
            <person name="Hamamoto M."/>
            <person name="Sugiyama J."/>
        </authorList>
    </citation>
    <scope>NUCLEOTIDE SEQUENCE [LARGE SCALE GENOMIC DNA]</scope>
    <source>
        <strain evidence="6 7">NRRL Y-17804</strain>
    </source>
</reference>
<dbReference type="InterPro" id="IPR007109">
    <property type="entry name" value="Brix"/>
</dbReference>
<dbReference type="InterPro" id="IPR026532">
    <property type="entry name" value="BRX1"/>
</dbReference>
<keyword evidence="4" id="KW-0539">Nucleus</keyword>
<dbReference type="Proteomes" id="UP000033140">
    <property type="component" value="Unassembled WGS sequence"/>
</dbReference>
<dbReference type="GO" id="GO:0006364">
    <property type="term" value="P:rRNA processing"/>
    <property type="evidence" value="ECO:0007669"/>
    <property type="project" value="InterPro"/>
</dbReference>
<evidence type="ECO:0000256" key="1">
    <source>
        <dbReference type="ARBA" id="ARBA00004604"/>
    </source>
</evidence>
<evidence type="ECO:0000259" key="5">
    <source>
        <dbReference type="PROSITE" id="PS50833"/>
    </source>
</evidence>
<keyword evidence="3" id="KW-0690">Ribosome biogenesis</keyword>
<dbReference type="PANTHER" id="PTHR13634:SF0">
    <property type="entry name" value="RIBOSOME BIOGENESIS PROTEIN BRX1 HOMOLOG"/>
    <property type="match status" value="1"/>
</dbReference>
<dbReference type="SMART" id="SM00879">
    <property type="entry name" value="Brix"/>
    <property type="match status" value="1"/>
</dbReference>
<evidence type="ECO:0000256" key="3">
    <source>
        <dbReference type="ARBA" id="ARBA00022517"/>
    </source>
</evidence>
<evidence type="ECO:0000313" key="6">
    <source>
        <dbReference type="EMBL" id="GAO51650.1"/>
    </source>
</evidence>
<comment type="subcellular location">
    <subcellularLocation>
        <location evidence="1">Nucleus</location>
        <location evidence="1">Nucleolus</location>
    </subcellularLocation>
</comment>
<proteinExistence type="inferred from homology"/>
<dbReference type="Pfam" id="PF04427">
    <property type="entry name" value="Brix"/>
    <property type="match status" value="1"/>
</dbReference>
<organism evidence="6 7">
    <name type="scientific">Saitoella complicata (strain BCRC 22490 / CBS 7301 / JCM 7358 / NBRC 10748 / NRRL Y-17804)</name>
    <dbReference type="NCBI Taxonomy" id="698492"/>
    <lineage>
        <taxon>Eukaryota</taxon>
        <taxon>Fungi</taxon>
        <taxon>Dikarya</taxon>
        <taxon>Ascomycota</taxon>
        <taxon>Taphrinomycotina</taxon>
        <taxon>Taphrinomycotina incertae sedis</taxon>
        <taxon>Saitoella</taxon>
    </lineage>
</organism>
<dbReference type="GO" id="GO:0019843">
    <property type="term" value="F:rRNA binding"/>
    <property type="evidence" value="ECO:0007669"/>
    <property type="project" value="InterPro"/>
</dbReference>
<dbReference type="PROSITE" id="PS50833">
    <property type="entry name" value="BRIX"/>
    <property type="match status" value="1"/>
</dbReference>
<comment type="similarity">
    <text evidence="2">Belongs to the BRX1 family.</text>
</comment>
<dbReference type="GO" id="GO:0005730">
    <property type="term" value="C:nucleolus"/>
    <property type="evidence" value="ECO:0007669"/>
    <property type="project" value="UniProtKB-SubCell"/>
</dbReference>
<accession>A0A0E9NQE6</accession>
<protein>
    <recommendedName>
        <fullName evidence="5">Brix domain-containing protein</fullName>
    </recommendedName>
</protein>
<evidence type="ECO:0000256" key="2">
    <source>
        <dbReference type="ARBA" id="ARBA00006369"/>
    </source>
</evidence>
<dbReference type="PANTHER" id="PTHR13634">
    <property type="entry name" value="RIBOSOME BIOGENESIS PROTEIN BRIX"/>
    <property type="match status" value="1"/>
</dbReference>
<dbReference type="STRING" id="698492.A0A0E9NQE6"/>
<gene>
    <name evidence="6" type="ORF">G7K_5743-t1</name>
</gene>
<reference evidence="6 7" key="2">
    <citation type="journal article" date="2014" name="J. Gen. Appl. Microbiol.">
        <title>The early diverging ascomycetous budding yeast Saitoella complicata has three histone deacetylases belonging to the Clr6, Hos2, and Rpd3 lineages.</title>
        <authorList>
            <person name="Nishida H."/>
            <person name="Matsumoto T."/>
            <person name="Kondo S."/>
            <person name="Hamamoto M."/>
            <person name="Yoshikawa H."/>
        </authorList>
    </citation>
    <scope>NUCLEOTIDE SEQUENCE [LARGE SCALE GENOMIC DNA]</scope>
    <source>
        <strain evidence="6 7">NRRL Y-17804</strain>
    </source>
</reference>
<name>A0A0E9NQE6_SAICN</name>
<reference evidence="6 7" key="3">
    <citation type="journal article" date="2015" name="Genome Announc.">
        <title>Draft Genome Sequence of the Archiascomycetous Yeast Saitoella complicata.</title>
        <authorList>
            <person name="Yamauchi K."/>
            <person name="Kondo S."/>
            <person name="Hamamoto M."/>
            <person name="Takahashi Y."/>
            <person name="Ogura Y."/>
            <person name="Hayashi T."/>
            <person name="Nishida H."/>
        </authorList>
    </citation>
    <scope>NUCLEOTIDE SEQUENCE [LARGE SCALE GENOMIC DNA]</scope>
    <source>
        <strain evidence="6 7">NRRL Y-17804</strain>
    </source>
</reference>
<evidence type="ECO:0000313" key="7">
    <source>
        <dbReference type="Proteomes" id="UP000033140"/>
    </source>
</evidence>
<keyword evidence="7" id="KW-1185">Reference proteome</keyword>
<evidence type="ECO:0000256" key="4">
    <source>
        <dbReference type="ARBA" id="ARBA00023242"/>
    </source>
</evidence>
<dbReference type="GO" id="GO:0000027">
    <property type="term" value="P:ribosomal large subunit assembly"/>
    <property type="evidence" value="ECO:0007669"/>
    <property type="project" value="TreeGrafter"/>
</dbReference>
<dbReference type="AlphaFoldDB" id="A0A0E9NQE6"/>
<feature type="domain" description="Brix" evidence="5">
    <location>
        <begin position="262"/>
        <end position="466"/>
    </location>
</feature>
<comment type="caution">
    <text evidence="6">The sequence shown here is derived from an EMBL/GenBank/DDBJ whole genome shotgun (WGS) entry which is preliminary data.</text>
</comment>
<dbReference type="EMBL" id="BACD03000050">
    <property type="protein sequence ID" value="GAO51650.1"/>
    <property type="molecule type" value="Genomic_DNA"/>
</dbReference>
<dbReference type="SUPFAM" id="SSF52954">
    <property type="entry name" value="Class II aaRS ABD-related"/>
    <property type="match status" value="1"/>
</dbReference>